<gene>
    <name evidence="2" type="ordered locus">Bind_0867</name>
</gene>
<feature type="compositionally biased region" description="Polar residues" evidence="1">
    <location>
        <begin position="1"/>
        <end position="26"/>
    </location>
</feature>
<feature type="region of interest" description="Disordered" evidence="1">
    <location>
        <begin position="1"/>
        <end position="29"/>
    </location>
</feature>
<reference evidence="2 3" key="2">
    <citation type="journal article" date="2010" name="J. Bacteriol.">
        <title>Complete genome sequence of Beijerinckia indica subsp. indica.</title>
        <authorList>
            <person name="Tamas I."/>
            <person name="Dedysh S.N."/>
            <person name="Liesack W."/>
            <person name="Stott M.B."/>
            <person name="Alam M."/>
            <person name="Murrell J.C."/>
            <person name="Dunfield P.F."/>
        </authorList>
    </citation>
    <scope>NUCLEOTIDE SEQUENCE [LARGE SCALE GENOMIC DNA]</scope>
    <source>
        <strain evidence="3">ATCC 9039 / DSM 1715 / NCIMB 8712</strain>
    </source>
</reference>
<evidence type="ECO:0000256" key="1">
    <source>
        <dbReference type="SAM" id="MobiDB-lite"/>
    </source>
</evidence>
<dbReference type="HOGENOM" id="CLU_2178671_0_0_5"/>
<dbReference type="AlphaFoldDB" id="B2IHJ6"/>
<proteinExistence type="predicted"/>
<keyword evidence="3" id="KW-1185">Reference proteome</keyword>
<organism evidence="2 3">
    <name type="scientific">Beijerinckia indica subsp. indica (strain ATCC 9039 / DSM 1715 / NCIMB 8712)</name>
    <dbReference type="NCBI Taxonomy" id="395963"/>
    <lineage>
        <taxon>Bacteria</taxon>
        <taxon>Pseudomonadati</taxon>
        <taxon>Pseudomonadota</taxon>
        <taxon>Alphaproteobacteria</taxon>
        <taxon>Hyphomicrobiales</taxon>
        <taxon>Beijerinckiaceae</taxon>
        <taxon>Beijerinckia</taxon>
    </lineage>
</organism>
<evidence type="ECO:0000313" key="2">
    <source>
        <dbReference type="EMBL" id="ACB94517.1"/>
    </source>
</evidence>
<reference evidence="3" key="1">
    <citation type="submission" date="2008-03" db="EMBL/GenBank/DDBJ databases">
        <title>Complete sequence of chromosome of Beijerinckia indica subsp. indica ATCC 9039.</title>
        <authorList>
            <consortium name="US DOE Joint Genome Institute"/>
            <person name="Copeland A."/>
            <person name="Lucas S."/>
            <person name="Lapidus A."/>
            <person name="Glavina del Rio T."/>
            <person name="Dalin E."/>
            <person name="Tice H."/>
            <person name="Bruce D."/>
            <person name="Goodwin L."/>
            <person name="Pitluck S."/>
            <person name="LaButti K."/>
            <person name="Schmutz J."/>
            <person name="Larimer F."/>
            <person name="Land M."/>
            <person name="Hauser L."/>
            <person name="Kyrpides N."/>
            <person name="Mikhailova N."/>
            <person name="Dunfield P.F."/>
            <person name="Dedysh S.N."/>
            <person name="Liesack W."/>
            <person name="Saw J.H."/>
            <person name="Alam M."/>
            <person name="Chen Y."/>
            <person name="Murrell J.C."/>
            <person name="Richardson P."/>
        </authorList>
    </citation>
    <scope>NUCLEOTIDE SEQUENCE [LARGE SCALE GENOMIC DNA]</scope>
    <source>
        <strain evidence="3">ATCC 9039 / DSM 1715 / NCIMB 8712</strain>
    </source>
</reference>
<protein>
    <submittedName>
        <fullName evidence="2">Uncharacterized protein</fullName>
    </submittedName>
</protein>
<evidence type="ECO:0000313" key="3">
    <source>
        <dbReference type="Proteomes" id="UP000001695"/>
    </source>
</evidence>
<accession>B2IHJ6</accession>
<name>B2IHJ6_BEII9</name>
<dbReference type="EMBL" id="CP001016">
    <property type="protein sequence ID" value="ACB94517.1"/>
    <property type="molecule type" value="Genomic_DNA"/>
</dbReference>
<dbReference type="KEGG" id="bid:Bind_0867"/>
<dbReference type="Proteomes" id="UP000001695">
    <property type="component" value="Chromosome"/>
</dbReference>
<sequence length="109" mass="11745">MINKRQSWTTTTPATSPRNAPTSDGQGFSGRMKWASVVTLSALASTLLWGVVPSKASERHTSMHIYTSPDPGLWRAQVTTFPQFRLPNKESGSFGAVLEGRNPASGSIP</sequence>